<evidence type="ECO:0000313" key="2">
    <source>
        <dbReference type="EMBL" id="AKB51991.1"/>
    </source>
</evidence>
<evidence type="ECO:0000256" key="1">
    <source>
        <dbReference type="SAM" id="MobiDB-lite"/>
    </source>
</evidence>
<sequence length="364" mass="43269">MNHDEDSKVGEDELSLSEFLVPDTTEIKEIKSIYENEYEYSEYLSEIEISIAEYYYNYNRKLTDKDVIKALKNIKLNRDKQISFFEKALEKKIVKSLVEPLEENLLFDHEFTLVIDYVLWVIDNRSWIEDKQAYVKWITYVLGFFSEEEEKKYERQFKRFARKMGISGAQVDMLLMKKEMADDFFDEEDIFGESLLEVLDPDEIFSEERTADDLETGFFLMNDDEKFDFLLDKGPDYVELVQDYVTELAEKEEFEKIQDFYKKFNEKNKNFFPLHFIVGSAYLNNDPALAISYFEKTLKATEDSEEFPPEMREELKRYMDILTKLLLEEATEKVEEKVVESKKSKRSRKSGKKASKNNSKSEKV</sequence>
<reference evidence="2 3" key="1">
    <citation type="submission" date="2014-07" db="EMBL/GenBank/DDBJ databases">
        <title>Methanogenic archaea and the global carbon cycle.</title>
        <authorList>
            <person name="Henriksen J.R."/>
            <person name="Luke J."/>
            <person name="Reinhart S."/>
            <person name="Benedict M.N."/>
            <person name="Youngblut N.D."/>
            <person name="Metcalf M.E."/>
            <person name="Whitaker R.J."/>
            <person name="Metcalf W.W."/>
        </authorList>
    </citation>
    <scope>NUCLEOTIDE SEQUENCE [LARGE SCALE GENOMIC DNA]</scope>
    <source>
        <strain evidence="2 3">Wiesmoor</strain>
    </source>
</reference>
<protein>
    <submittedName>
        <fullName evidence="2">Uncharacterized protein</fullName>
    </submittedName>
</protein>
<dbReference type="Proteomes" id="UP000033038">
    <property type="component" value="Chromosome"/>
</dbReference>
<dbReference type="KEGG" id="mbw:MSBRW_2738"/>
<feature type="region of interest" description="Disordered" evidence="1">
    <location>
        <begin position="332"/>
        <end position="364"/>
    </location>
</feature>
<dbReference type="HOGENOM" id="CLU_864978_0_0_2"/>
<dbReference type="GeneID" id="24824319"/>
<dbReference type="AlphaFoldDB" id="A0A0E3LLW7"/>
<accession>A0A0E3LLW7</accession>
<dbReference type="EMBL" id="CP009526">
    <property type="protein sequence ID" value="AKB51991.1"/>
    <property type="molecule type" value="Genomic_DNA"/>
</dbReference>
<dbReference type="PATRIC" id="fig|1434109.4.peg.3572"/>
<feature type="compositionally biased region" description="Basic residues" evidence="1">
    <location>
        <begin position="343"/>
        <end position="355"/>
    </location>
</feature>
<organism evidence="2 3">
    <name type="scientific">Methanosarcina barkeri str. Wiesmoor</name>
    <dbReference type="NCBI Taxonomy" id="1434109"/>
    <lineage>
        <taxon>Archaea</taxon>
        <taxon>Methanobacteriati</taxon>
        <taxon>Methanobacteriota</taxon>
        <taxon>Stenosarchaea group</taxon>
        <taxon>Methanomicrobia</taxon>
        <taxon>Methanosarcinales</taxon>
        <taxon>Methanosarcinaceae</taxon>
        <taxon>Methanosarcina</taxon>
    </lineage>
</organism>
<name>A0A0E3LLW7_METBA</name>
<gene>
    <name evidence="2" type="ORF">MSBRW_2738</name>
</gene>
<proteinExistence type="predicted"/>
<feature type="compositionally biased region" description="Basic and acidic residues" evidence="1">
    <location>
        <begin position="332"/>
        <end position="342"/>
    </location>
</feature>
<evidence type="ECO:0000313" key="3">
    <source>
        <dbReference type="Proteomes" id="UP000033038"/>
    </source>
</evidence>
<dbReference type="RefSeq" id="WP_011306977.1">
    <property type="nucleotide sequence ID" value="NZ_CP009526.1"/>
</dbReference>